<dbReference type="GO" id="GO:0016298">
    <property type="term" value="F:lipase activity"/>
    <property type="evidence" value="ECO:0007669"/>
    <property type="project" value="InterPro"/>
</dbReference>
<reference evidence="7" key="3">
    <citation type="submission" date="2012-09" db="EMBL/GenBank/DDBJ databases">
        <authorList>
            <consortium name="VectorBase"/>
        </authorList>
    </citation>
    <scope>NUCLEOTIDE SEQUENCE</scope>
    <source>
        <strain evidence="7">Liverpool</strain>
    </source>
</reference>
<organism evidence="7 8">
    <name type="scientific">Aedes aegypti</name>
    <name type="common">Yellowfever mosquito</name>
    <name type="synonym">Culex aegypti</name>
    <dbReference type="NCBI Taxonomy" id="7159"/>
    <lineage>
        <taxon>Eukaryota</taxon>
        <taxon>Metazoa</taxon>
        <taxon>Ecdysozoa</taxon>
        <taxon>Arthropoda</taxon>
        <taxon>Hexapoda</taxon>
        <taxon>Insecta</taxon>
        <taxon>Pterygota</taxon>
        <taxon>Neoptera</taxon>
        <taxon>Endopterygota</taxon>
        <taxon>Diptera</taxon>
        <taxon>Nematocera</taxon>
        <taxon>Culicoidea</taxon>
        <taxon>Culicidae</taxon>
        <taxon>Culicinae</taxon>
        <taxon>Aedini</taxon>
        <taxon>Aedes</taxon>
        <taxon>Stegomyia</taxon>
    </lineage>
</organism>
<evidence type="ECO:0000313" key="7">
    <source>
        <dbReference type="EMBL" id="EAT45264.1"/>
    </source>
</evidence>
<dbReference type="Pfam" id="PF00151">
    <property type="entry name" value="Lipase"/>
    <property type="match status" value="1"/>
</dbReference>
<evidence type="ECO:0000313" key="8">
    <source>
        <dbReference type="Proteomes" id="UP000682892"/>
    </source>
</evidence>
<reference evidence="7" key="2">
    <citation type="journal article" date="2007" name="Science">
        <title>Genome sequence of Aedes aegypti, a major arbovirus vector.</title>
        <authorList>
            <person name="Nene V."/>
            <person name="Wortman J.R."/>
            <person name="Lawson D."/>
            <person name="Haas B."/>
            <person name="Kodira C."/>
            <person name="Tu Z.J."/>
            <person name="Loftus B."/>
            <person name="Xi Z."/>
            <person name="Megy K."/>
            <person name="Grabherr M."/>
            <person name="Ren Q."/>
            <person name="Zdobnov E.M."/>
            <person name="Lobo N.F."/>
            <person name="Campbell K.S."/>
            <person name="Brown S.E."/>
            <person name="Bonaldo M.F."/>
            <person name="Zhu J."/>
            <person name="Sinkins S.P."/>
            <person name="Hogenkamp D.G."/>
            <person name="Amedeo P."/>
            <person name="Arensburger P."/>
            <person name="Atkinson P.W."/>
            <person name="Bidwell S."/>
            <person name="Biedler J."/>
            <person name="Birney E."/>
            <person name="Bruggner R.V."/>
            <person name="Costas J."/>
            <person name="Coy M.R."/>
            <person name="Crabtree J."/>
            <person name="Crawford M."/>
            <person name="Debruyn B."/>
            <person name="Decaprio D."/>
            <person name="Eiglmeier K."/>
            <person name="Eisenstadt E."/>
            <person name="El-Dorry H."/>
            <person name="Gelbart W.M."/>
            <person name="Gomes S.L."/>
            <person name="Hammond M."/>
            <person name="Hannick L.I."/>
            <person name="Hogan J.R."/>
            <person name="Holmes M.H."/>
            <person name="Jaffe D."/>
            <person name="Johnston J.S."/>
            <person name="Kennedy R.C."/>
            <person name="Koo H."/>
            <person name="Kravitz S."/>
            <person name="Kriventseva E.V."/>
            <person name="Kulp D."/>
            <person name="Labutti K."/>
            <person name="Lee E."/>
            <person name="Li S."/>
            <person name="Lovin D.D."/>
            <person name="Mao C."/>
            <person name="Mauceli E."/>
            <person name="Menck C.F."/>
            <person name="Miller J.R."/>
            <person name="Montgomery P."/>
            <person name="Mori A."/>
            <person name="Nascimento A.L."/>
            <person name="Naveira H.F."/>
            <person name="Nusbaum C."/>
            <person name="O'leary S."/>
            <person name="Orvis J."/>
            <person name="Pertea M."/>
            <person name="Quesneville H."/>
            <person name="Reidenbach K.R."/>
            <person name="Rogers Y.H."/>
            <person name="Roth C.W."/>
            <person name="Schneider J.R."/>
            <person name="Schatz M."/>
            <person name="Shumway M."/>
            <person name="Stanke M."/>
            <person name="Stinson E.O."/>
            <person name="Tubio J.M."/>
            <person name="Vanzee J.P."/>
            <person name="Verjovski-Almeida S."/>
            <person name="Werner D."/>
            <person name="White O."/>
            <person name="Wyder S."/>
            <person name="Zeng Q."/>
            <person name="Zhao Q."/>
            <person name="Zhao Y."/>
            <person name="Hill C.A."/>
            <person name="Raikhel A.S."/>
            <person name="Soares M.B."/>
            <person name="Knudson D.L."/>
            <person name="Lee N.H."/>
            <person name="Galagan J."/>
            <person name="Salzberg S.L."/>
            <person name="Paulsen I.T."/>
            <person name="Dimopoulos G."/>
            <person name="Collins F.H."/>
            <person name="Birren B."/>
            <person name="Fraser-Liggett C.M."/>
            <person name="Severson D.W."/>
        </authorList>
    </citation>
    <scope>NUCLEOTIDE SEQUENCE [LARGE SCALE GENOMIC DNA]</scope>
    <source>
        <strain evidence="7">Liverpool</strain>
    </source>
</reference>
<keyword evidence="5" id="KW-0732">Signal</keyword>
<evidence type="ECO:0000256" key="4">
    <source>
        <dbReference type="RuleBase" id="RU004262"/>
    </source>
</evidence>
<dbReference type="GO" id="GO:0005615">
    <property type="term" value="C:extracellular space"/>
    <property type="evidence" value="ECO:0007669"/>
    <property type="project" value="TreeGrafter"/>
</dbReference>
<dbReference type="VEuPathDB" id="VectorBase:AAEL003421"/>
<evidence type="ECO:0000256" key="3">
    <source>
        <dbReference type="ARBA" id="ARBA00022525"/>
    </source>
</evidence>
<dbReference type="GO" id="GO:0017171">
    <property type="term" value="F:serine hydrolase activity"/>
    <property type="evidence" value="ECO:0007669"/>
    <property type="project" value="TreeGrafter"/>
</dbReference>
<comment type="similarity">
    <text evidence="2 4">Belongs to the AB hydrolase superfamily. Lipase family.</text>
</comment>
<keyword evidence="3" id="KW-0964">Secreted</keyword>
<dbReference type="Proteomes" id="UP000682892">
    <property type="component" value="Chromosome 3"/>
</dbReference>
<dbReference type="eggNOG" id="ENOG502TBHA">
    <property type="taxonomic scope" value="Eukaryota"/>
</dbReference>
<dbReference type="PRINTS" id="PR00821">
    <property type="entry name" value="TAGLIPASE"/>
</dbReference>
<dbReference type="PhylomeDB" id="Q17FI1"/>
<dbReference type="InterPro" id="IPR013818">
    <property type="entry name" value="Lipase"/>
</dbReference>
<dbReference type="STRING" id="7159.Q17FI1"/>
<feature type="domain" description="Lipase" evidence="6">
    <location>
        <begin position="58"/>
        <end position="205"/>
    </location>
</feature>
<dbReference type="PANTHER" id="PTHR11610">
    <property type="entry name" value="LIPASE"/>
    <property type="match status" value="1"/>
</dbReference>
<name>Q17FI1_AEDAE</name>
<dbReference type="SUPFAM" id="SSF53474">
    <property type="entry name" value="alpha/beta-Hydrolases"/>
    <property type="match status" value="1"/>
</dbReference>
<evidence type="ECO:0000259" key="6">
    <source>
        <dbReference type="Pfam" id="PF00151"/>
    </source>
</evidence>
<protein>
    <submittedName>
        <fullName evidence="7">AAEL003421-PB</fullName>
    </submittedName>
</protein>
<proteinExistence type="inferred from homology"/>
<dbReference type="OMA" id="YPKGSHG"/>
<dbReference type="Gene3D" id="3.40.50.1820">
    <property type="entry name" value="alpha/beta hydrolase"/>
    <property type="match status" value="1"/>
</dbReference>
<sequence length="307" mass="34468">MRHQVVLAVFMLLTSGSSFCDAKRLLNLIFYNLQPTVMNLCYFRQTRASSEDIFFVENDCEAAEKFAIIVHGWRENCQTEWVVDMMSNLTIYRGGCIVCMDYGKHSAEDYFQGLVPKFGSVVTALLGKLKEMEARGFDPANGHIFGFSFGAQSSIEAGRRFGFRKLGRLDVCEPAGPGFDSDRVFSTLDPKFAAKQVQCIHTSNDKGTFRRECHQDWNLGNCGASQPAAGPYPKGSHGLCPYFYNSAFVNEFRAIPKPDECVSFRAISSIPDQSRMGYFSDMNSGIIGDFYSRTTKTYPYNEIPNEV</sequence>
<evidence type="ECO:0000256" key="1">
    <source>
        <dbReference type="ARBA" id="ARBA00004613"/>
    </source>
</evidence>
<reference evidence="7" key="1">
    <citation type="submission" date="2005-10" db="EMBL/GenBank/DDBJ databases">
        <authorList>
            <person name="Loftus B.J."/>
            <person name="Nene V.M."/>
            <person name="Hannick L.I."/>
            <person name="Bidwell S."/>
            <person name="Haas B."/>
            <person name="Amedeo P."/>
            <person name="Orvis J."/>
            <person name="Wortman J.R."/>
            <person name="White O.R."/>
            <person name="Salzberg S."/>
            <person name="Shumway M."/>
            <person name="Koo H."/>
            <person name="Zhao Y."/>
            <person name="Holmes M."/>
            <person name="Miller J."/>
            <person name="Schatz M."/>
            <person name="Pop M."/>
            <person name="Pai G."/>
            <person name="Utterback T."/>
            <person name="Rogers Y.-H."/>
            <person name="Kravitz S."/>
            <person name="Fraser C.M."/>
        </authorList>
    </citation>
    <scope>NUCLEOTIDE SEQUENCE</scope>
    <source>
        <strain evidence="7">Liverpool</strain>
    </source>
</reference>
<dbReference type="AlphaFoldDB" id="Q17FI1"/>
<feature type="chain" id="PRO_5014307913" evidence="5">
    <location>
        <begin position="23"/>
        <end position="307"/>
    </location>
</feature>
<feature type="signal peptide" evidence="5">
    <location>
        <begin position="1"/>
        <end position="22"/>
    </location>
</feature>
<dbReference type="InterPro" id="IPR029058">
    <property type="entry name" value="AB_hydrolase_fold"/>
</dbReference>
<evidence type="ECO:0000256" key="2">
    <source>
        <dbReference type="ARBA" id="ARBA00010701"/>
    </source>
</evidence>
<dbReference type="PANTHER" id="PTHR11610:SF104">
    <property type="entry name" value="AGAP010328-PA"/>
    <property type="match status" value="1"/>
</dbReference>
<dbReference type="PaxDb" id="7159-AAEL003421-PB"/>
<dbReference type="EMBL" id="CH477271">
    <property type="protein sequence ID" value="EAT45264.1"/>
    <property type="molecule type" value="Genomic_DNA"/>
</dbReference>
<comment type="subcellular location">
    <subcellularLocation>
        <location evidence="1">Secreted</location>
    </subcellularLocation>
</comment>
<gene>
    <name evidence="7" type="ORF">AaeL_AAEL003421</name>
</gene>
<dbReference type="InterPro" id="IPR000734">
    <property type="entry name" value="TAG_lipase"/>
</dbReference>
<accession>Q17FI1</accession>
<evidence type="ECO:0000256" key="5">
    <source>
        <dbReference type="SAM" id="SignalP"/>
    </source>
</evidence>
<dbReference type="GO" id="GO:0016042">
    <property type="term" value="P:lipid catabolic process"/>
    <property type="evidence" value="ECO:0007669"/>
    <property type="project" value="TreeGrafter"/>
</dbReference>